<keyword evidence="1" id="KW-0812">Transmembrane</keyword>
<name>A0A1B0BA42_9MUSC</name>
<evidence type="ECO:0000313" key="3">
    <source>
        <dbReference type="Proteomes" id="UP000092460"/>
    </source>
</evidence>
<dbReference type="EnsemblMetazoa" id="GPPI023633-RA">
    <property type="protein sequence ID" value="GPPI023633-PA"/>
    <property type="gene ID" value="GPPI023633"/>
</dbReference>
<reference evidence="2" key="2">
    <citation type="submission" date="2020-05" db="UniProtKB">
        <authorList>
            <consortium name="EnsemblMetazoa"/>
        </authorList>
    </citation>
    <scope>IDENTIFICATION</scope>
    <source>
        <strain evidence="2">IAEA</strain>
    </source>
</reference>
<keyword evidence="3" id="KW-1185">Reference proteome</keyword>
<keyword evidence="1" id="KW-1133">Transmembrane helix</keyword>
<sequence length="198" mass="21511">VKINNESSIQEKIKGIHGIGRKQACWLRNIRQWMGINNIIHLPAAARDNGGFSVLIGKALLGEHFAGGNDGGGSGGGGGGGGGSGGSRRVVGGVGNMRVQGKSSLLLLLLLFGIYSDCMNIHIMSGRRPKCYWYALGLRWQSQGVIYLMFGGYSFSIYICHFDVCLPAITYPLTLMADTMFWRLIYISHLHIIPDVHS</sequence>
<feature type="transmembrane region" description="Helical" evidence="1">
    <location>
        <begin position="105"/>
        <end position="125"/>
    </location>
</feature>
<proteinExistence type="predicted"/>
<accession>A0A1B0BA42</accession>
<evidence type="ECO:0000313" key="2">
    <source>
        <dbReference type="EnsemblMetazoa" id="GPPI023633-PA"/>
    </source>
</evidence>
<dbReference type="Proteomes" id="UP000092460">
    <property type="component" value="Unassembled WGS sequence"/>
</dbReference>
<dbReference type="VEuPathDB" id="VectorBase:GPPI023633"/>
<organism evidence="2 3">
    <name type="scientific">Glossina palpalis gambiensis</name>
    <dbReference type="NCBI Taxonomy" id="67801"/>
    <lineage>
        <taxon>Eukaryota</taxon>
        <taxon>Metazoa</taxon>
        <taxon>Ecdysozoa</taxon>
        <taxon>Arthropoda</taxon>
        <taxon>Hexapoda</taxon>
        <taxon>Insecta</taxon>
        <taxon>Pterygota</taxon>
        <taxon>Neoptera</taxon>
        <taxon>Endopterygota</taxon>
        <taxon>Diptera</taxon>
        <taxon>Brachycera</taxon>
        <taxon>Muscomorpha</taxon>
        <taxon>Hippoboscoidea</taxon>
        <taxon>Glossinidae</taxon>
        <taxon>Glossina</taxon>
    </lineage>
</organism>
<dbReference type="EMBL" id="JXJN01010739">
    <property type="status" value="NOT_ANNOTATED_CDS"/>
    <property type="molecule type" value="Genomic_DNA"/>
</dbReference>
<protein>
    <submittedName>
        <fullName evidence="2">Uncharacterized protein</fullName>
    </submittedName>
</protein>
<keyword evidence="1" id="KW-0472">Membrane</keyword>
<dbReference type="EMBL" id="JXJN01010738">
    <property type="status" value="NOT_ANNOTATED_CDS"/>
    <property type="molecule type" value="Genomic_DNA"/>
</dbReference>
<evidence type="ECO:0000256" key="1">
    <source>
        <dbReference type="SAM" id="Phobius"/>
    </source>
</evidence>
<reference evidence="3" key="1">
    <citation type="submission" date="2015-01" db="EMBL/GenBank/DDBJ databases">
        <authorList>
            <person name="Aksoy S."/>
            <person name="Warren W."/>
            <person name="Wilson R.K."/>
        </authorList>
    </citation>
    <scope>NUCLEOTIDE SEQUENCE [LARGE SCALE GENOMIC DNA]</scope>
    <source>
        <strain evidence="3">IAEA</strain>
    </source>
</reference>
<feature type="transmembrane region" description="Helical" evidence="1">
    <location>
        <begin position="145"/>
        <end position="173"/>
    </location>
</feature>
<dbReference type="AlphaFoldDB" id="A0A1B0BA42"/>